<dbReference type="Proteomes" id="UP000520814">
    <property type="component" value="Unassembled WGS sequence"/>
</dbReference>
<protein>
    <submittedName>
        <fullName evidence="2">Uncharacterized protein</fullName>
    </submittedName>
</protein>
<comment type="caution">
    <text evidence="2">The sequence shown here is derived from an EMBL/GenBank/DDBJ whole genome shotgun (WGS) entry which is preliminary data.</text>
</comment>
<evidence type="ECO:0000313" key="3">
    <source>
        <dbReference type="Proteomes" id="UP000520814"/>
    </source>
</evidence>
<feature type="signal peptide" evidence="1">
    <location>
        <begin position="1"/>
        <end position="24"/>
    </location>
</feature>
<evidence type="ECO:0000313" key="2">
    <source>
        <dbReference type="EMBL" id="MBB6048417.1"/>
    </source>
</evidence>
<keyword evidence="3" id="KW-1185">Reference proteome</keyword>
<proteinExistence type="predicted"/>
<name>A0A7W9SKQ8_ARMRO</name>
<feature type="chain" id="PRO_5031551490" evidence="1">
    <location>
        <begin position="25"/>
        <end position="148"/>
    </location>
</feature>
<reference evidence="2 3" key="1">
    <citation type="submission" date="2020-08" db="EMBL/GenBank/DDBJ databases">
        <title>Genomic Encyclopedia of Type Strains, Phase IV (KMG-IV): sequencing the most valuable type-strain genomes for metagenomic binning, comparative biology and taxonomic classification.</title>
        <authorList>
            <person name="Goeker M."/>
        </authorList>
    </citation>
    <scope>NUCLEOTIDE SEQUENCE [LARGE SCALE GENOMIC DNA]</scope>
    <source>
        <strain evidence="2 3">DSM 23562</strain>
    </source>
</reference>
<dbReference type="AlphaFoldDB" id="A0A7W9SKQ8"/>
<keyword evidence="1" id="KW-0732">Signal</keyword>
<evidence type="ECO:0000256" key="1">
    <source>
        <dbReference type="SAM" id="SignalP"/>
    </source>
</evidence>
<gene>
    <name evidence="2" type="ORF">HNQ39_000179</name>
</gene>
<sequence length="148" mass="16017">MNRKLVICGIAAISILSTLPMVFARQGVAPQPSKSDLIPATSRELEEWRRDMTSASAFAASPEVAAVVKKVNSDPDWASRAAKSPDVITKAISKANPNARMSNEFTIKVEQATEGSAEQGPSCCSVTSGPKWCVWVCGKRFCIRVCKW</sequence>
<organism evidence="2 3">
    <name type="scientific">Armatimonas rosea</name>
    <dbReference type="NCBI Taxonomy" id="685828"/>
    <lineage>
        <taxon>Bacteria</taxon>
        <taxon>Bacillati</taxon>
        <taxon>Armatimonadota</taxon>
        <taxon>Armatimonadia</taxon>
        <taxon>Armatimonadales</taxon>
        <taxon>Armatimonadaceae</taxon>
        <taxon>Armatimonas</taxon>
    </lineage>
</organism>
<accession>A0A7W9SKQ8</accession>
<dbReference type="EMBL" id="JACHGW010000001">
    <property type="protein sequence ID" value="MBB6048417.1"/>
    <property type="molecule type" value="Genomic_DNA"/>
</dbReference>
<dbReference type="RefSeq" id="WP_184191992.1">
    <property type="nucleotide sequence ID" value="NZ_JACHGW010000001.1"/>
</dbReference>